<dbReference type="Pfam" id="PF03692">
    <property type="entry name" value="CxxCxxCC"/>
    <property type="match status" value="1"/>
</dbReference>
<comment type="caution">
    <text evidence="1">The sequence shown here is derived from an EMBL/GenBank/DDBJ whole genome shotgun (WGS) entry which is preliminary data.</text>
</comment>
<reference evidence="1" key="1">
    <citation type="submission" date="2022-10" db="EMBL/GenBank/DDBJ databases">
        <title>Description of microaerobic benzene degrading bacteria.</title>
        <authorList>
            <person name="Bedics A."/>
            <person name="Tancsics A."/>
            <person name="Banerjee S."/>
        </authorList>
    </citation>
    <scope>NUCLEOTIDE SEQUENCE</scope>
    <source>
        <strain evidence="1">D2M1</strain>
    </source>
</reference>
<gene>
    <name evidence="1" type="ORF">OIN59_01275</name>
</gene>
<proteinExistence type="predicted"/>
<keyword evidence="2" id="KW-1185">Reference proteome</keyword>
<evidence type="ECO:0000313" key="1">
    <source>
        <dbReference type="EMBL" id="MDD2176041.1"/>
    </source>
</evidence>
<dbReference type="InterPro" id="IPR005358">
    <property type="entry name" value="Puta_zinc/iron-chelating_dom"/>
</dbReference>
<name>A0ABT5RQR7_9BURK</name>
<organism evidence="1 2">
    <name type="scientific">Acidovorax benzenivorans</name>
    <dbReference type="NCBI Taxonomy" id="2987520"/>
    <lineage>
        <taxon>Bacteria</taxon>
        <taxon>Pseudomonadati</taxon>
        <taxon>Pseudomonadota</taxon>
        <taxon>Betaproteobacteria</taxon>
        <taxon>Burkholderiales</taxon>
        <taxon>Comamonadaceae</taxon>
        <taxon>Acidovorax</taxon>
    </lineage>
</organism>
<dbReference type="PANTHER" id="PTHR36931">
    <property type="entry name" value="UPF0153 PROTEIN YEIW"/>
    <property type="match status" value="1"/>
</dbReference>
<dbReference type="PANTHER" id="PTHR36931:SF1">
    <property type="entry name" value="UPF0153 PROTEIN YEIW"/>
    <property type="match status" value="1"/>
</dbReference>
<dbReference type="RefSeq" id="WP_274106316.1">
    <property type="nucleotide sequence ID" value="NZ_JAPCKI010000001.1"/>
</dbReference>
<dbReference type="Proteomes" id="UP001148932">
    <property type="component" value="Unassembled WGS sequence"/>
</dbReference>
<evidence type="ECO:0000313" key="2">
    <source>
        <dbReference type="Proteomes" id="UP001148932"/>
    </source>
</evidence>
<dbReference type="InterPro" id="IPR052572">
    <property type="entry name" value="UPF0153_domain"/>
</dbReference>
<sequence>MDCRPGCGACCTAPSISSPIPGMPLGKPAGVRCIQLGDDARCRIFGQPERPAVCGGLMPSAEMCGTSNAHAMQYLARLEWLTQPGPSL</sequence>
<protein>
    <submittedName>
        <fullName evidence="1">YkgJ family cysteine cluster protein</fullName>
    </submittedName>
</protein>
<dbReference type="EMBL" id="JAPCKI010000001">
    <property type="protein sequence ID" value="MDD2176041.1"/>
    <property type="molecule type" value="Genomic_DNA"/>
</dbReference>
<accession>A0ABT5RQR7</accession>